<dbReference type="InterPro" id="IPR050109">
    <property type="entry name" value="HTH-type_TetR-like_transc_reg"/>
</dbReference>
<dbReference type="Proteomes" id="UP000500953">
    <property type="component" value="Chromosome"/>
</dbReference>
<keyword evidence="2 4" id="KW-0238">DNA-binding</keyword>
<dbReference type="SUPFAM" id="SSF46689">
    <property type="entry name" value="Homeodomain-like"/>
    <property type="match status" value="1"/>
</dbReference>
<feature type="domain" description="HTH tetR-type" evidence="5">
    <location>
        <begin position="20"/>
        <end position="80"/>
    </location>
</feature>
<dbReference type="InterPro" id="IPR001647">
    <property type="entry name" value="HTH_TetR"/>
</dbReference>
<organism evidence="6 7">
    <name type="scientific">Nocardia terpenica</name>
    <dbReference type="NCBI Taxonomy" id="455432"/>
    <lineage>
        <taxon>Bacteria</taxon>
        <taxon>Bacillati</taxon>
        <taxon>Actinomycetota</taxon>
        <taxon>Actinomycetes</taxon>
        <taxon>Mycobacteriales</taxon>
        <taxon>Nocardiaceae</taxon>
        <taxon>Nocardia</taxon>
    </lineage>
</organism>
<dbReference type="Gene3D" id="1.10.357.10">
    <property type="entry name" value="Tetracycline Repressor, domain 2"/>
    <property type="match status" value="1"/>
</dbReference>
<proteinExistence type="predicted"/>
<dbReference type="GO" id="GO:0003700">
    <property type="term" value="F:DNA-binding transcription factor activity"/>
    <property type="evidence" value="ECO:0007669"/>
    <property type="project" value="TreeGrafter"/>
</dbReference>
<dbReference type="PRINTS" id="PR00455">
    <property type="entry name" value="HTHTETR"/>
</dbReference>
<keyword evidence="1" id="KW-0805">Transcription regulation</keyword>
<feature type="DNA-binding region" description="H-T-H motif" evidence="4">
    <location>
        <begin position="43"/>
        <end position="62"/>
    </location>
</feature>
<dbReference type="InterPro" id="IPR049484">
    <property type="entry name" value="Rv0078-like_C"/>
</dbReference>
<name>A0A6G9Z4S8_9NOCA</name>
<sequence>MLHTQSMERPVLSRRDENAAATRRALLEQAAKLFADKGFAGTSMGEVGMLARVTKGAVYHHFTNKQALFRAVLEMVDEQTMRAIVTRSSGADSPWEAAVAGLNAFLDRCLDHDYQQICFLDGPSALGFVQWWEHGERHVEGVLKAVLAALREDRSIVTADVDALGTALYGALTAAALTIARAGDKQAAREVMGRTLIELLEGLRPATP</sequence>
<gene>
    <name evidence="6" type="ORF">F6W96_21470</name>
</gene>
<dbReference type="PROSITE" id="PS01081">
    <property type="entry name" value="HTH_TETR_1"/>
    <property type="match status" value="1"/>
</dbReference>
<evidence type="ECO:0000256" key="2">
    <source>
        <dbReference type="ARBA" id="ARBA00023125"/>
    </source>
</evidence>
<dbReference type="PANTHER" id="PTHR30055">
    <property type="entry name" value="HTH-TYPE TRANSCRIPTIONAL REGULATOR RUTR"/>
    <property type="match status" value="1"/>
</dbReference>
<accession>A0A6G9Z4S8</accession>
<dbReference type="InterPro" id="IPR023772">
    <property type="entry name" value="DNA-bd_HTH_TetR-type_CS"/>
</dbReference>
<evidence type="ECO:0000313" key="7">
    <source>
        <dbReference type="Proteomes" id="UP000500953"/>
    </source>
</evidence>
<evidence type="ECO:0000259" key="5">
    <source>
        <dbReference type="PROSITE" id="PS50977"/>
    </source>
</evidence>
<dbReference type="GO" id="GO:0000976">
    <property type="term" value="F:transcription cis-regulatory region binding"/>
    <property type="evidence" value="ECO:0007669"/>
    <property type="project" value="TreeGrafter"/>
</dbReference>
<dbReference type="PANTHER" id="PTHR30055:SF234">
    <property type="entry name" value="HTH-TYPE TRANSCRIPTIONAL REGULATOR BETI"/>
    <property type="match status" value="1"/>
</dbReference>
<dbReference type="Pfam" id="PF00440">
    <property type="entry name" value="TetR_N"/>
    <property type="match status" value="1"/>
</dbReference>
<dbReference type="PROSITE" id="PS50977">
    <property type="entry name" value="HTH_TETR_2"/>
    <property type="match status" value="1"/>
</dbReference>
<dbReference type="Pfam" id="PF21351">
    <property type="entry name" value="TetR_C_41"/>
    <property type="match status" value="1"/>
</dbReference>
<evidence type="ECO:0000313" key="6">
    <source>
        <dbReference type="EMBL" id="QIS20482.1"/>
    </source>
</evidence>
<dbReference type="InterPro" id="IPR009057">
    <property type="entry name" value="Homeodomain-like_sf"/>
</dbReference>
<dbReference type="EMBL" id="CP046173">
    <property type="protein sequence ID" value="QIS20482.1"/>
    <property type="molecule type" value="Genomic_DNA"/>
</dbReference>
<evidence type="ECO:0000256" key="3">
    <source>
        <dbReference type="ARBA" id="ARBA00023163"/>
    </source>
</evidence>
<protein>
    <submittedName>
        <fullName evidence="6">TetR family transcriptional regulator</fullName>
    </submittedName>
</protein>
<evidence type="ECO:0000256" key="4">
    <source>
        <dbReference type="PROSITE-ProRule" id="PRU00335"/>
    </source>
</evidence>
<keyword evidence="3" id="KW-0804">Transcription</keyword>
<dbReference type="AlphaFoldDB" id="A0A6G9Z4S8"/>
<reference evidence="6 7" key="1">
    <citation type="journal article" date="2019" name="ACS Chem. Biol.">
        <title>Identification and Mobilization of a Cryptic Antibiotic Biosynthesis Gene Locus from a Human-Pathogenic Nocardia Isolate.</title>
        <authorList>
            <person name="Herisse M."/>
            <person name="Ishida K."/>
            <person name="Porter J.L."/>
            <person name="Howden B."/>
            <person name="Hertweck C."/>
            <person name="Stinear T.P."/>
            <person name="Pidot S.J."/>
        </authorList>
    </citation>
    <scope>NUCLEOTIDE SEQUENCE [LARGE SCALE GENOMIC DNA]</scope>
    <source>
        <strain evidence="6 7">AUSMDU00012715</strain>
    </source>
</reference>
<evidence type="ECO:0000256" key="1">
    <source>
        <dbReference type="ARBA" id="ARBA00023015"/>
    </source>
</evidence>